<proteinExistence type="predicted"/>
<feature type="region of interest" description="Disordered" evidence="1">
    <location>
        <begin position="1"/>
        <end position="20"/>
    </location>
</feature>
<accession>A0A1D1Z3J8</accession>
<protein>
    <submittedName>
        <fullName evidence="2">Uncharacterized protein MAL13P1.304</fullName>
    </submittedName>
</protein>
<organism evidence="2">
    <name type="scientific">Anthurium amnicola</name>
    <dbReference type="NCBI Taxonomy" id="1678845"/>
    <lineage>
        <taxon>Eukaryota</taxon>
        <taxon>Viridiplantae</taxon>
        <taxon>Streptophyta</taxon>
        <taxon>Embryophyta</taxon>
        <taxon>Tracheophyta</taxon>
        <taxon>Spermatophyta</taxon>
        <taxon>Magnoliopsida</taxon>
        <taxon>Liliopsida</taxon>
        <taxon>Araceae</taxon>
        <taxon>Pothoideae</taxon>
        <taxon>Potheae</taxon>
        <taxon>Anthurium</taxon>
    </lineage>
</organism>
<feature type="compositionally biased region" description="Low complexity" evidence="1">
    <location>
        <begin position="8"/>
        <end position="18"/>
    </location>
</feature>
<sequence>MTQHTPKNRNTNNTTSTNMSYTHKVRGTHTRVSRVRVTTVGKSSFPEKQHRSCPRCKDSTNSMKILNERVGKIEQLVDVLAKTTRGLASISKRDERFVQNTLKFRGIDLTRCTLEELQKLVVTTTNIMVPSNTNNNTTNTTNTTNILPNNKKSNIIINPSTNLPKDNTLSDITIPTNNEKKIFSEPTPMEDIKTISTRDRSSQRPIHPALGSLKFSLRQDSGFAESEPPLKPSVG</sequence>
<feature type="region of interest" description="Disordered" evidence="1">
    <location>
        <begin position="194"/>
        <end position="235"/>
    </location>
</feature>
<name>A0A1D1Z3J8_9ARAE</name>
<dbReference type="EMBL" id="GDJX01006485">
    <property type="protein sequence ID" value="JAT61451.1"/>
    <property type="molecule type" value="Transcribed_RNA"/>
</dbReference>
<evidence type="ECO:0000256" key="1">
    <source>
        <dbReference type="SAM" id="MobiDB-lite"/>
    </source>
</evidence>
<reference evidence="2" key="1">
    <citation type="submission" date="2015-07" db="EMBL/GenBank/DDBJ databases">
        <title>Transcriptome Assembly of Anthurium amnicola.</title>
        <authorList>
            <person name="Suzuki J."/>
        </authorList>
    </citation>
    <scope>NUCLEOTIDE SEQUENCE</scope>
</reference>
<evidence type="ECO:0000313" key="2">
    <source>
        <dbReference type="EMBL" id="JAT61451.1"/>
    </source>
</evidence>
<feature type="region of interest" description="Disordered" evidence="1">
    <location>
        <begin position="132"/>
        <end position="152"/>
    </location>
</feature>
<dbReference type="AlphaFoldDB" id="A0A1D1Z3J8"/>
<gene>
    <name evidence="2" type="primary">MAL13P1.304</name>
    <name evidence="2" type="ORF">g.76854</name>
</gene>